<dbReference type="Pfam" id="PF03993">
    <property type="entry name" value="DUF349"/>
    <property type="match status" value="2"/>
</dbReference>
<evidence type="ECO:0000313" key="2">
    <source>
        <dbReference type="EMBL" id="TBW53308.1"/>
    </source>
</evidence>
<dbReference type="Proteomes" id="UP000313645">
    <property type="component" value="Unassembled WGS sequence"/>
</dbReference>
<comment type="caution">
    <text evidence="2">The sequence shown here is derived from an EMBL/GenBank/DDBJ whole genome shotgun (WGS) entry which is preliminary data.</text>
</comment>
<dbReference type="InterPro" id="IPR007139">
    <property type="entry name" value="DUF349"/>
</dbReference>
<dbReference type="EMBL" id="SJDL01000025">
    <property type="protein sequence ID" value="TBW53308.1"/>
    <property type="molecule type" value="Genomic_DNA"/>
</dbReference>
<gene>
    <name evidence="2" type="ORF">EZI54_15090</name>
</gene>
<reference evidence="2 3" key="1">
    <citation type="submission" date="2019-02" db="EMBL/GenBank/DDBJ databases">
        <title>Marinobacter halodurans sp. nov., a marine bacterium isolated from sea tidal flat.</title>
        <authorList>
            <person name="Yoo Y."/>
            <person name="Lee D.W."/>
            <person name="Kim B.S."/>
            <person name="Kim J.-J."/>
        </authorList>
    </citation>
    <scope>NUCLEOTIDE SEQUENCE [LARGE SCALE GENOMIC DNA]</scope>
    <source>
        <strain evidence="2 3">YJ-S3-2</strain>
    </source>
</reference>
<name>A0ABY1ZI52_9GAMM</name>
<proteinExistence type="predicted"/>
<evidence type="ECO:0000256" key="1">
    <source>
        <dbReference type="SAM" id="Coils"/>
    </source>
</evidence>
<keyword evidence="3" id="KW-1185">Reference proteome</keyword>
<organism evidence="2 3">
    <name type="scientific">Marinobacter halodurans</name>
    <dbReference type="NCBI Taxonomy" id="2528979"/>
    <lineage>
        <taxon>Bacteria</taxon>
        <taxon>Pseudomonadati</taxon>
        <taxon>Pseudomonadota</taxon>
        <taxon>Gammaproteobacteria</taxon>
        <taxon>Pseudomonadales</taxon>
        <taxon>Marinobacteraceae</taxon>
        <taxon>Marinobacter</taxon>
    </lineage>
</organism>
<protein>
    <submittedName>
        <fullName evidence="2">DUF349 domain-containing protein</fullName>
    </submittedName>
</protein>
<feature type="coiled-coil region" evidence="1">
    <location>
        <begin position="449"/>
        <end position="476"/>
    </location>
</feature>
<feature type="coiled-coil region" evidence="1">
    <location>
        <begin position="218"/>
        <end position="248"/>
    </location>
</feature>
<keyword evidence="1" id="KW-0175">Coiled coil</keyword>
<sequence length="927" mass="104181">MQAGVDVARCSAGGPEGLCPLPWLPDSGRHSGSGQQLALPCGDFVMAAFIKKLFKNRKSDNAQPQTDIGALNPDKPDDLNALVELARSAETNSQRGVAIDRIPHIKHLIPLYGDASATVRNRLAGRISALASQHPEQVEQALSALTDPQQQTLVRQLCESTDLDAEQVSADTDPQKLVTLAIEGKTAAVRLAAAERIEGEENLMAVQRAAKGRDKGVFQLTRKRLQQLRQEKEREKAVQKAINDLIHQAEEHAKTDNLQLYAARVESLQSQWKNLSSAASNEQHTAFLTALEVCNRRVRDVEEASALEAESHQKQEERKATLDLLRDTLDSLRNAMPERGPSLSSLDALQKTQENRWMEATRDSDVAKAEQKDYQALMLELRHYIGSVQRLQQQQDTLKSLVDSESPDSAELRQLLETIDWPAGYAQPPELEAAARKLGHAREVRKTQASDHKTQAKALDDLLEKLEQALEQDQYTESRHLHKQAQHAFNALDHKHASPRQARLTLLGRQLQDLQDWRGFATRPKQEELCEAMEYLATQHMEPEAKATHIKELQQEWRDLGGSSDQSLWQRFKKASDIAYEPCQEYFAAKSELKHVNIDKRQAICDQLADFVENADWQNADWKAVERIHRVARQEWREAWPVDFKANRPLQKRFDQLLKQVEAPLNEERQKNEARKQAIVERAQALVDHEPLSDAMEQAKALQKEWQGIGITRHKEDRKLWQDFRAACDAIFARRDAKRAEQAAEDTAALGTLKQAIASSREQREAAAGDLAALRQAQRALRDAPTPRRIPAAVSDELATEKAALNQAIQQVERSQQVADWDARLTAGHAPQDHDNELPEPLPSPREIAIRLEIATGMPSPAEDQDLRMKQQVERLAAGLAGGTESKGSTEDEINRLIDCWCAQSINPGEAENLMPRLRGALEHWRG</sequence>
<accession>A0ABY1ZI52</accession>
<evidence type="ECO:0000313" key="3">
    <source>
        <dbReference type="Proteomes" id="UP000313645"/>
    </source>
</evidence>